<accession>A0ABD8B2I3</accession>
<name>A0ABD8B2I3_PAEAM</name>
<dbReference type="Proteomes" id="UP001364764">
    <property type="component" value="Plasmid pY5S7-1"/>
</dbReference>
<dbReference type="GO" id="GO:0051607">
    <property type="term" value="P:defense response to virus"/>
    <property type="evidence" value="ECO:0007669"/>
    <property type="project" value="UniProtKB-KW"/>
</dbReference>
<dbReference type="RefSeq" id="WP_338709152.1">
    <property type="nucleotide sequence ID" value="NZ_CP145893.1"/>
</dbReference>
<dbReference type="PANTHER" id="PTHR36700">
    <property type="entry name" value="CRISPR SYSTEM CMR SUBUNIT CMR4"/>
    <property type="match status" value="1"/>
</dbReference>
<evidence type="ECO:0000256" key="1">
    <source>
        <dbReference type="ARBA" id="ARBA00023118"/>
    </source>
</evidence>
<dbReference type="Pfam" id="PF03787">
    <property type="entry name" value="RAMPs"/>
    <property type="match status" value="1"/>
</dbReference>
<dbReference type="InterPro" id="IPR005537">
    <property type="entry name" value="RAMP_III_fam"/>
</dbReference>
<dbReference type="InterPro" id="IPR013410">
    <property type="entry name" value="CRISPR-assoc_RAMP_Cmr4"/>
</dbReference>
<feature type="domain" description="CRISPR type III-associated protein" evidence="2">
    <location>
        <begin position="10"/>
        <end position="292"/>
    </location>
</feature>
<keyword evidence="3" id="KW-0614">Plasmid</keyword>
<gene>
    <name evidence="3" type="primary">cmr4</name>
    <name evidence="3" type="ORF">V6668_30705</name>
</gene>
<dbReference type="PANTHER" id="PTHR36700:SF1">
    <property type="entry name" value="CRISPR SYSTEM CMR SUBUNIT CMR4"/>
    <property type="match status" value="1"/>
</dbReference>
<evidence type="ECO:0000313" key="3">
    <source>
        <dbReference type="EMBL" id="WWP24031.1"/>
    </source>
</evidence>
<geneLocation type="plasmid" evidence="3 4">
    <name>pY5S7-1</name>
</geneLocation>
<dbReference type="EMBL" id="CP145893">
    <property type="protein sequence ID" value="WWP24031.1"/>
    <property type="molecule type" value="Genomic_DNA"/>
</dbReference>
<proteinExistence type="predicted"/>
<organism evidence="3 4">
    <name type="scientific">Paenibacillus amylolyticus</name>
    <dbReference type="NCBI Taxonomy" id="1451"/>
    <lineage>
        <taxon>Bacteria</taxon>
        <taxon>Bacillati</taxon>
        <taxon>Bacillota</taxon>
        <taxon>Bacilli</taxon>
        <taxon>Bacillales</taxon>
        <taxon>Paenibacillaceae</taxon>
        <taxon>Paenibacillus</taxon>
    </lineage>
</organism>
<dbReference type="NCBIfam" id="TIGR02580">
    <property type="entry name" value="cas_RAMP_Cmr4"/>
    <property type="match status" value="1"/>
</dbReference>
<protein>
    <submittedName>
        <fullName evidence="3">Type III-B CRISPR module RAMP protein Cmr4</fullName>
    </submittedName>
</protein>
<evidence type="ECO:0000259" key="2">
    <source>
        <dbReference type="Pfam" id="PF03787"/>
    </source>
</evidence>
<sequence length="302" mass="33742">MELTSRFFWLHCLSPLHIGSGEGIGVIDMPIQREKVTEWPMIPGSSLKGVHRDYYRLNGKNEAWINKAFGQAGDQDGAAGALVMTDGRILAFPVASRYGTFAYVTCPLVLKRLRRDAQAAGLAMDIPDLEVFESETAGADEVWVSESSVIRSGEKEKLNIFLDEFEGKASVSTSFTKWAITISNYLFEDAPSRELWTERLALVSDEVFQYFTTMCCEVTPRIRINEDTKTTVKGALWYEEYVPTEAVFYGLIWCDRVGGSFELQARNQLLEELEDSTLILQLGGNTTIGKGRTRFLISGGCV</sequence>
<dbReference type="GeneID" id="93479940"/>
<keyword evidence="1" id="KW-0051">Antiviral defense</keyword>
<evidence type="ECO:0000313" key="4">
    <source>
        <dbReference type="Proteomes" id="UP001364764"/>
    </source>
</evidence>
<dbReference type="AlphaFoldDB" id="A0ABD8B2I3"/>
<reference evidence="3 4" key="1">
    <citation type="submission" date="2024-02" db="EMBL/GenBank/DDBJ databases">
        <title>Complete sequences of two Paenibacillus sp. strains and one Lysinibacillus strain isolated from the environment on STAA medium highlight biotechnological potential.</title>
        <authorList>
            <person name="Attere S.A."/>
            <person name="Piche L.C."/>
            <person name="Intertaglia L."/>
            <person name="Lami R."/>
            <person name="Charette S.J."/>
            <person name="Vincent A.T."/>
        </authorList>
    </citation>
    <scope>NUCLEOTIDE SEQUENCE [LARGE SCALE GENOMIC DNA]</scope>
    <source>
        <strain evidence="3 4">Y5S-7</strain>
        <plasmid evidence="3 4">pY5S7-1</plasmid>
    </source>
</reference>